<feature type="region of interest" description="Disordered" evidence="8">
    <location>
        <begin position="431"/>
        <end position="475"/>
    </location>
</feature>
<dbReference type="SUPFAM" id="SSF57879">
    <property type="entry name" value="Zinc domain conserved in yeast copper-regulated transcription factors"/>
    <property type="match status" value="1"/>
</dbReference>
<evidence type="ECO:0000256" key="6">
    <source>
        <dbReference type="ARBA" id="ARBA00023163"/>
    </source>
</evidence>
<dbReference type="SMART" id="SM01090">
    <property type="entry name" value="Copper-fist"/>
    <property type="match status" value="1"/>
</dbReference>
<dbReference type="SMART" id="SM00412">
    <property type="entry name" value="Cu_FIST"/>
    <property type="match status" value="1"/>
</dbReference>
<dbReference type="PROSITE" id="PS50073">
    <property type="entry name" value="COPPER_FIST_2"/>
    <property type="match status" value="1"/>
</dbReference>
<keyword evidence="11" id="KW-1185">Reference proteome</keyword>
<feature type="domain" description="Copper-fist" evidence="9">
    <location>
        <begin position="239"/>
        <end position="278"/>
    </location>
</feature>
<dbReference type="GO" id="GO:0000978">
    <property type="term" value="F:RNA polymerase II cis-regulatory region sequence-specific DNA binding"/>
    <property type="evidence" value="ECO:0007669"/>
    <property type="project" value="TreeGrafter"/>
</dbReference>
<dbReference type="GO" id="GO:0005507">
    <property type="term" value="F:copper ion binding"/>
    <property type="evidence" value="ECO:0007669"/>
    <property type="project" value="InterPro"/>
</dbReference>
<reference evidence="10" key="1">
    <citation type="submission" date="2016-06" db="EMBL/GenBank/DDBJ databases">
        <title>Draft Genome sequence of the fungus Inonotus baumii.</title>
        <authorList>
            <person name="Zhu H."/>
            <person name="Lin W."/>
        </authorList>
    </citation>
    <scope>NUCLEOTIDE SEQUENCE</scope>
    <source>
        <strain evidence="10">821</strain>
    </source>
</reference>
<dbReference type="FunFam" id="3.90.430.10:FF:000001">
    <property type="entry name" value="Copper fist DNA-binding protein"/>
    <property type="match status" value="1"/>
</dbReference>
<organism evidence="10 11">
    <name type="scientific">Sanghuangporus baumii</name>
    <name type="common">Phellinus baumii</name>
    <dbReference type="NCBI Taxonomy" id="108892"/>
    <lineage>
        <taxon>Eukaryota</taxon>
        <taxon>Fungi</taxon>
        <taxon>Dikarya</taxon>
        <taxon>Basidiomycota</taxon>
        <taxon>Agaricomycotina</taxon>
        <taxon>Agaricomycetes</taxon>
        <taxon>Hymenochaetales</taxon>
        <taxon>Hymenochaetaceae</taxon>
        <taxon>Sanghuangporus</taxon>
    </lineage>
</organism>
<dbReference type="AlphaFoldDB" id="A0A9Q5NBT3"/>
<keyword evidence="2" id="KW-0479">Metal-binding</keyword>
<dbReference type="GO" id="GO:0000981">
    <property type="term" value="F:DNA-binding transcription factor activity, RNA polymerase II-specific"/>
    <property type="evidence" value="ECO:0007669"/>
    <property type="project" value="TreeGrafter"/>
</dbReference>
<dbReference type="Pfam" id="PF00649">
    <property type="entry name" value="Copper-fist"/>
    <property type="match status" value="1"/>
</dbReference>
<dbReference type="GO" id="GO:0005634">
    <property type="term" value="C:nucleus"/>
    <property type="evidence" value="ECO:0007669"/>
    <property type="project" value="UniProtKB-SubCell"/>
</dbReference>
<keyword evidence="7" id="KW-0539">Nucleus</keyword>
<evidence type="ECO:0000259" key="9">
    <source>
        <dbReference type="PROSITE" id="PS50073"/>
    </source>
</evidence>
<dbReference type="PANTHER" id="PTHR28088:SF5">
    <property type="entry name" value="TRANSCRIPTIONAL ACTIVATOR HAA1-RELATED"/>
    <property type="match status" value="1"/>
</dbReference>
<evidence type="ECO:0000256" key="3">
    <source>
        <dbReference type="ARBA" id="ARBA00022833"/>
    </source>
</evidence>
<comment type="subcellular location">
    <subcellularLocation>
        <location evidence="1">Nucleus</location>
    </subcellularLocation>
</comment>
<dbReference type="InterPro" id="IPR051763">
    <property type="entry name" value="Copper_Homeo_Regul"/>
</dbReference>
<gene>
    <name evidence="10" type="ORF">A7U60_g622</name>
</gene>
<keyword evidence="3" id="KW-0862">Zinc</keyword>
<keyword evidence="5" id="KW-0805">Transcription regulation</keyword>
<proteinExistence type="predicted"/>
<dbReference type="PANTHER" id="PTHR28088">
    <property type="entry name" value="TRANSCRIPTIONAL ACTIVATOR HAA1-RELATED"/>
    <property type="match status" value="1"/>
</dbReference>
<accession>A0A9Q5NBT3</accession>
<dbReference type="InterPro" id="IPR001083">
    <property type="entry name" value="Cu_fist_DNA-bd_dom"/>
</dbReference>
<dbReference type="Gene3D" id="3.90.430.10">
    <property type="entry name" value="Copper fist DNA-binding domain"/>
    <property type="match status" value="1"/>
</dbReference>
<evidence type="ECO:0000256" key="2">
    <source>
        <dbReference type="ARBA" id="ARBA00022723"/>
    </source>
</evidence>
<evidence type="ECO:0000313" key="11">
    <source>
        <dbReference type="Proteomes" id="UP000757232"/>
    </source>
</evidence>
<dbReference type="EMBL" id="LNZH02000038">
    <property type="protein sequence ID" value="OCB92058.1"/>
    <property type="molecule type" value="Genomic_DNA"/>
</dbReference>
<dbReference type="GO" id="GO:0006878">
    <property type="term" value="P:intracellular copper ion homeostasis"/>
    <property type="evidence" value="ECO:0007669"/>
    <property type="project" value="TreeGrafter"/>
</dbReference>
<dbReference type="Proteomes" id="UP000757232">
    <property type="component" value="Unassembled WGS sequence"/>
</dbReference>
<dbReference type="GO" id="GO:0006879">
    <property type="term" value="P:intracellular iron ion homeostasis"/>
    <property type="evidence" value="ECO:0007669"/>
    <property type="project" value="TreeGrafter"/>
</dbReference>
<name>A0A9Q5NBT3_SANBA</name>
<keyword evidence="4" id="KW-0186">Copper</keyword>
<dbReference type="GO" id="GO:0045944">
    <property type="term" value="P:positive regulation of transcription by RNA polymerase II"/>
    <property type="evidence" value="ECO:0007669"/>
    <property type="project" value="TreeGrafter"/>
</dbReference>
<comment type="caution">
    <text evidence="10">The sequence shown here is derived from an EMBL/GenBank/DDBJ whole genome shotgun (WGS) entry which is preliminary data.</text>
</comment>
<dbReference type="OrthoDB" id="5600085at2759"/>
<dbReference type="PRINTS" id="PR00617">
    <property type="entry name" value="COPPERFIST"/>
</dbReference>
<keyword evidence="6" id="KW-0804">Transcription</keyword>
<feature type="region of interest" description="Disordered" evidence="8">
    <location>
        <begin position="731"/>
        <end position="772"/>
    </location>
</feature>
<evidence type="ECO:0000313" key="10">
    <source>
        <dbReference type="EMBL" id="OCB92058.1"/>
    </source>
</evidence>
<evidence type="ECO:0000256" key="8">
    <source>
        <dbReference type="SAM" id="MobiDB-lite"/>
    </source>
</evidence>
<evidence type="ECO:0000256" key="7">
    <source>
        <dbReference type="ARBA" id="ARBA00023242"/>
    </source>
</evidence>
<dbReference type="InterPro" id="IPR036395">
    <property type="entry name" value="Cu_fist_DNA-bd_dom_sf"/>
</dbReference>
<protein>
    <recommendedName>
        <fullName evidence="9">Copper-fist domain-containing protein</fullName>
    </recommendedName>
</protein>
<evidence type="ECO:0000256" key="1">
    <source>
        <dbReference type="ARBA" id="ARBA00004123"/>
    </source>
</evidence>
<evidence type="ECO:0000256" key="4">
    <source>
        <dbReference type="ARBA" id="ARBA00023008"/>
    </source>
</evidence>
<sequence length="786" mass="84682">MNLSRVFILVNADDYNFGRVRDCGPVFTHKQVVSPFNAGGRWLKNCEDINANAANGSVMMKDVPGGLNQIISTALGHFSGGKTLKPRCHLTLQFKWRQFTSAFSTNLHAIGAIGNTGLPRSAGTHHVQMAQTSLFPLLLPNRNSSRHSILNKAVHEANSLLRSHTWNIGGRSFAHKPRKDRINLFTHKVQNNKSRVNIINTPVCSVVSFFSYSKYRLIALTTPSLPPSLTVSQIYARLMVYVNSKKYACESCIKGHRSSSCHHNDRPLYEIKKKGRPVSQCERCREARQSRRIHAKCTCDSEKCTDATPSIAEGKRKQGKRFIPTIPSLPNGLKDALKASSSAPVEANVPKQPVDALLNPCHCKDVYNCKCRARVVDSGIRSEPHPRKPVDLAIFNDGLSALALVAACCAPATPSQFAPTVHKEMNQTLSAEKAGTSVHIDIDQKAESRTSGTSKRKRSPRSSPVPPEGNMSDVNKATPKVFRQIAPAPPETHTTSWSSSASSYPYIPAPTPPPILHASSNVVAGTEVSTGLANAHATSGDVDGSHCCCGTRCECAGCELHGPAPTSRPSWVDDPAEAGPSTVPAVIHGQHNTHCADDCSTCVDYDGGIELPPLSSIPGVPSTSQASPTPSYLAAFYARAASLPAPPAKSRSSLDPTNVTIYPQGLFNRPRVMSESSANLDKEDEERPRAFGLVRIPKLEECCAGRCRCPEDSCGCGDMCDGCCMDDGEKDDTEDGGEDSRETSVLRAGPSLSPSVSFARKSLDDTPRSPAVVHDVPAPRACCARP</sequence>
<evidence type="ECO:0000256" key="5">
    <source>
        <dbReference type="ARBA" id="ARBA00023015"/>
    </source>
</evidence>